<dbReference type="Gene3D" id="1.10.10.10">
    <property type="entry name" value="Winged helix-like DNA-binding domain superfamily/Winged helix DNA-binding domain"/>
    <property type="match status" value="1"/>
</dbReference>
<dbReference type="PANTHER" id="PTHR46577">
    <property type="entry name" value="HTH-TYPE TRANSCRIPTIONAL REGULATORY PROTEIN GABR"/>
    <property type="match status" value="1"/>
</dbReference>
<organism evidence="7 8">
    <name type="scientific">Brenneria goodwinii</name>
    <dbReference type="NCBI Taxonomy" id="1109412"/>
    <lineage>
        <taxon>Bacteria</taxon>
        <taxon>Pseudomonadati</taxon>
        <taxon>Pseudomonadota</taxon>
        <taxon>Gammaproteobacteria</taxon>
        <taxon>Enterobacterales</taxon>
        <taxon>Pectobacteriaceae</taxon>
        <taxon>Brenneria</taxon>
    </lineage>
</organism>
<keyword evidence="4" id="KW-0238">DNA-binding</keyword>
<keyword evidence="7" id="KW-0032">Aminotransferase</keyword>
<evidence type="ECO:0000256" key="1">
    <source>
        <dbReference type="ARBA" id="ARBA00005384"/>
    </source>
</evidence>
<keyword evidence="7" id="KW-0808">Transferase</keyword>
<dbReference type="InterPro" id="IPR004839">
    <property type="entry name" value="Aminotransferase_I/II_large"/>
</dbReference>
<dbReference type="Proteomes" id="UP000044377">
    <property type="component" value="Unassembled WGS sequence"/>
</dbReference>
<keyword evidence="2" id="KW-0663">Pyridoxal phosphate</keyword>
<protein>
    <submittedName>
        <fullName evidence="7">Transcriptional regulator, GntR family domain / Aspartate aminotransferase</fullName>
        <ecNumber evidence="7">2.6.1.1</ecNumber>
    </submittedName>
</protein>
<dbReference type="InterPro" id="IPR036388">
    <property type="entry name" value="WH-like_DNA-bd_sf"/>
</dbReference>
<dbReference type="InterPro" id="IPR015424">
    <property type="entry name" value="PyrdxlP-dep_Trfase"/>
</dbReference>
<evidence type="ECO:0000256" key="3">
    <source>
        <dbReference type="ARBA" id="ARBA00023015"/>
    </source>
</evidence>
<evidence type="ECO:0000259" key="6">
    <source>
        <dbReference type="PROSITE" id="PS50949"/>
    </source>
</evidence>
<proteinExistence type="inferred from homology"/>
<dbReference type="SUPFAM" id="SSF53383">
    <property type="entry name" value="PLP-dependent transferases"/>
    <property type="match status" value="1"/>
</dbReference>
<dbReference type="Gene3D" id="3.40.640.10">
    <property type="entry name" value="Type I PLP-dependent aspartate aminotransferase-like (Major domain)"/>
    <property type="match status" value="1"/>
</dbReference>
<dbReference type="AlphaFoldDB" id="A0A0G4JY32"/>
<dbReference type="SUPFAM" id="SSF46785">
    <property type="entry name" value="Winged helix' DNA-binding domain"/>
    <property type="match status" value="1"/>
</dbReference>
<sequence>MPEIAACRRGITTATQCHQEVTDAMIDRIYERWASCLRQQTQRPAYLLIADLIADGVNNGEFQARDRLPPLRDLAGVLSLNYTTVTRGYAEAKKRGLIDSRPGLGSFIRGKVPAIPLSSGSSYDMTMNSPIEPEAPGIAEAIRQGALNLFAHKDIYSLLRYQDFGGTVGDKEAAMIWLGKRLPKLEMDEVLVCPGIHSALVGLATLLGRKGGVICVGNLVYPGLKAIASQLNIPLQALECDGDGPLPRAFENQCQTNHVGALYLNPTIHNPTTLTVPLRRRESLADIALRYSVPIIEDDAYSALPAHSITSFAELVPELTWHITGLSKCFGAGLRIAYVKGPGKRSTQLLAGALRALTVMSSPITNALATQWIGDGTAYTVLAAIRHEARLRQRLAAKYLHKFHYRADSDGFHLWLHLPKHWHWNPSDVAIRLREQGVSAVSSAAFSTDNNPPAALRLCLGGAYSRQICEENLITVADLMEYPEHFTSGAL</sequence>
<comment type="similarity">
    <text evidence="1">In the C-terminal section; belongs to the class-I pyridoxal-phosphate-dependent aminotransferase family.</text>
</comment>
<evidence type="ECO:0000256" key="5">
    <source>
        <dbReference type="ARBA" id="ARBA00023163"/>
    </source>
</evidence>
<keyword evidence="5" id="KW-0804">Transcription</keyword>
<dbReference type="InterPro" id="IPR036390">
    <property type="entry name" value="WH_DNA-bd_sf"/>
</dbReference>
<keyword evidence="3" id="KW-0805">Transcription regulation</keyword>
<dbReference type="InterPro" id="IPR000524">
    <property type="entry name" value="Tscrpt_reg_HTH_GntR"/>
</dbReference>
<evidence type="ECO:0000313" key="8">
    <source>
        <dbReference type="Proteomes" id="UP000044377"/>
    </source>
</evidence>
<keyword evidence="8" id="KW-1185">Reference proteome</keyword>
<dbReference type="CDD" id="cd00609">
    <property type="entry name" value="AAT_like"/>
    <property type="match status" value="1"/>
</dbReference>
<dbReference type="GO" id="GO:0030170">
    <property type="term" value="F:pyridoxal phosphate binding"/>
    <property type="evidence" value="ECO:0007669"/>
    <property type="project" value="InterPro"/>
</dbReference>
<name>A0A0G4JY32_9GAMM</name>
<dbReference type="CDD" id="cd07377">
    <property type="entry name" value="WHTH_GntR"/>
    <property type="match status" value="1"/>
</dbReference>
<dbReference type="InterPro" id="IPR015421">
    <property type="entry name" value="PyrdxlP-dep_Trfase_major"/>
</dbReference>
<accession>A0A0G4JY32</accession>
<evidence type="ECO:0000313" key="7">
    <source>
        <dbReference type="EMBL" id="CPR18603.1"/>
    </source>
</evidence>
<reference evidence="8" key="1">
    <citation type="submission" date="2015-01" db="EMBL/GenBank/DDBJ databases">
        <authorList>
            <person name="Paterson Steve"/>
        </authorList>
    </citation>
    <scope>NUCLEOTIDE SEQUENCE [LARGE SCALE GENOMIC DNA]</scope>
    <source>
        <strain evidence="8">OBR1</strain>
    </source>
</reference>
<dbReference type="PANTHER" id="PTHR46577:SF1">
    <property type="entry name" value="HTH-TYPE TRANSCRIPTIONAL REGULATORY PROTEIN GABR"/>
    <property type="match status" value="1"/>
</dbReference>
<feature type="domain" description="HTH gntR-type" evidence="6">
    <location>
        <begin position="43"/>
        <end position="111"/>
    </location>
</feature>
<dbReference type="STRING" id="1109412.BN1221_03301c"/>
<evidence type="ECO:0000256" key="4">
    <source>
        <dbReference type="ARBA" id="ARBA00023125"/>
    </source>
</evidence>
<evidence type="ECO:0000256" key="2">
    <source>
        <dbReference type="ARBA" id="ARBA00022898"/>
    </source>
</evidence>
<dbReference type="GO" id="GO:0004069">
    <property type="term" value="F:L-aspartate:2-oxoglutarate aminotransferase activity"/>
    <property type="evidence" value="ECO:0007669"/>
    <property type="project" value="UniProtKB-EC"/>
</dbReference>
<dbReference type="PROSITE" id="PS50949">
    <property type="entry name" value="HTH_GNTR"/>
    <property type="match status" value="1"/>
</dbReference>
<dbReference type="Pfam" id="PF00155">
    <property type="entry name" value="Aminotran_1_2"/>
    <property type="match status" value="1"/>
</dbReference>
<dbReference type="InterPro" id="IPR051446">
    <property type="entry name" value="HTH_trans_reg/aminotransferase"/>
</dbReference>
<dbReference type="EMBL" id="CGIG01000001">
    <property type="protein sequence ID" value="CPR18603.1"/>
    <property type="molecule type" value="Genomic_DNA"/>
</dbReference>
<gene>
    <name evidence="7" type="ORF">BN1221_03301c</name>
</gene>
<dbReference type="GO" id="GO:0003700">
    <property type="term" value="F:DNA-binding transcription factor activity"/>
    <property type="evidence" value="ECO:0007669"/>
    <property type="project" value="InterPro"/>
</dbReference>
<dbReference type="SMART" id="SM00345">
    <property type="entry name" value="HTH_GNTR"/>
    <property type="match status" value="1"/>
</dbReference>
<dbReference type="GO" id="GO:0003677">
    <property type="term" value="F:DNA binding"/>
    <property type="evidence" value="ECO:0007669"/>
    <property type="project" value="UniProtKB-KW"/>
</dbReference>
<dbReference type="EC" id="2.6.1.1" evidence="7"/>